<reference evidence="2" key="1">
    <citation type="submission" date="2023-06" db="EMBL/GenBank/DDBJ databases">
        <title>Reference genome for the Northern bat (Eptesicus nilssonii), a most northern bat species.</title>
        <authorList>
            <person name="Laine V.N."/>
            <person name="Pulliainen A.T."/>
            <person name="Lilley T.M."/>
        </authorList>
    </citation>
    <scope>NUCLEOTIDE SEQUENCE</scope>
    <source>
        <strain evidence="2">BLF_Eptnil</strain>
        <tissue evidence="2">Kidney</tissue>
    </source>
</reference>
<organism evidence="2 3">
    <name type="scientific">Cnephaeus nilssonii</name>
    <name type="common">Northern bat</name>
    <name type="synonym">Eptesicus nilssonii</name>
    <dbReference type="NCBI Taxonomy" id="3371016"/>
    <lineage>
        <taxon>Eukaryota</taxon>
        <taxon>Metazoa</taxon>
        <taxon>Chordata</taxon>
        <taxon>Craniata</taxon>
        <taxon>Vertebrata</taxon>
        <taxon>Euteleostomi</taxon>
        <taxon>Mammalia</taxon>
        <taxon>Eutheria</taxon>
        <taxon>Laurasiatheria</taxon>
        <taxon>Chiroptera</taxon>
        <taxon>Yangochiroptera</taxon>
        <taxon>Vespertilionidae</taxon>
        <taxon>Cnephaeus</taxon>
    </lineage>
</organism>
<evidence type="ECO:0000256" key="1">
    <source>
        <dbReference type="SAM" id="MobiDB-lite"/>
    </source>
</evidence>
<evidence type="ECO:0000313" key="3">
    <source>
        <dbReference type="Proteomes" id="UP001177744"/>
    </source>
</evidence>
<evidence type="ECO:0000313" key="2">
    <source>
        <dbReference type="EMBL" id="KAK1341778.1"/>
    </source>
</evidence>
<dbReference type="EMBL" id="JAULJE010000006">
    <property type="protein sequence ID" value="KAK1341778.1"/>
    <property type="molecule type" value="Genomic_DNA"/>
</dbReference>
<dbReference type="Proteomes" id="UP001177744">
    <property type="component" value="Unassembled WGS sequence"/>
</dbReference>
<feature type="region of interest" description="Disordered" evidence="1">
    <location>
        <begin position="1"/>
        <end position="24"/>
    </location>
</feature>
<dbReference type="AlphaFoldDB" id="A0AA40I2E1"/>
<comment type="caution">
    <text evidence="2">The sequence shown here is derived from an EMBL/GenBank/DDBJ whole genome shotgun (WGS) entry which is preliminary data.</text>
</comment>
<accession>A0AA40I2E1</accession>
<keyword evidence="3" id="KW-1185">Reference proteome</keyword>
<gene>
    <name evidence="2" type="ORF">QTO34_016527</name>
</gene>
<proteinExistence type="predicted"/>
<name>A0AA40I2E1_CNENI</name>
<sequence>MPLGPGEAVTLGPAETKPEGVGPALPPFVHHPELRVRHPSERFIDSDGVCWSHLGRSRFADRFAVSTQVFSEDSFDFKKEIPSGILMLLPQNCSLCWATQSLHDHLSLEKQKNKYYLMLRETLPFILLPAPCSLGPEDNLETIGITTTLFSAPVI</sequence>
<protein>
    <submittedName>
        <fullName evidence="2">Uncharacterized protein</fullName>
    </submittedName>
</protein>